<evidence type="ECO:0000313" key="1">
    <source>
        <dbReference type="EMBL" id="WOH14899.1"/>
    </source>
</evidence>
<dbReference type="Pfam" id="PF13456">
    <property type="entry name" value="RVT_3"/>
    <property type="match status" value="1"/>
</dbReference>
<dbReference type="EMBL" id="CP093351">
    <property type="protein sequence ID" value="WOH14899.1"/>
    <property type="molecule type" value="Genomic_DNA"/>
</dbReference>
<dbReference type="GO" id="GO:0003676">
    <property type="term" value="F:nucleic acid binding"/>
    <property type="evidence" value="ECO:0007669"/>
    <property type="project" value="InterPro"/>
</dbReference>
<dbReference type="InterPro" id="IPR002156">
    <property type="entry name" value="RNaseH_domain"/>
</dbReference>
<reference evidence="1" key="2">
    <citation type="submission" date="2022-03" db="EMBL/GenBank/DDBJ databases">
        <title>Draft title - Genomic analysis of global carrot germplasm unveils the trajectory of domestication and the origin of high carotenoid orange carrot.</title>
        <authorList>
            <person name="Iorizzo M."/>
            <person name="Ellison S."/>
            <person name="Senalik D."/>
            <person name="Macko-Podgorni A."/>
            <person name="Grzebelus D."/>
            <person name="Bostan H."/>
            <person name="Rolling W."/>
            <person name="Curaba J."/>
            <person name="Simon P."/>
        </authorList>
    </citation>
    <scope>NUCLEOTIDE SEQUENCE</scope>
    <source>
        <tissue evidence="1">Leaf</tissue>
    </source>
</reference>
<dbReference type="Gramene" id="KZM82221">
    <property type="protein sequence ID" value="KZM82221"/>
    <property type="gene ID" value="DCAR_029895"/>
</dbReference>
<organism evidence="1 2">
    <name type="scientific">Daucus carota subsp. sativus</name>
    <name type="common">Carrot</name>
    <dbReference type="NCBI Taxonomy" id="79200"/>
    <lineage>
        <taxon>Eukaryota</taxon>
        <taxon>Viridiplantae</taxon>
        <taxon>Streptophyta</taxon>
        <taxon>Embryophyta</taxon>
        <taxon>Tracheophyta</taxon>
        <taxon>Spermatophyta</taxon>
        <taxon>Magnoliopsida</taxon>
        <taxon>eudicotyledons</taxon>
        <taxon>Gunneridae</taxon>
        <taxon>Pentapetalae</taxon>
        <taxon>asterids</taxon>
        <taxon>campanulids</taxon>
        <taxon>Apiales</taxon>
        <taxon>Apiaceae</taxon>
        <taxon>Apioideae</taxon>
        <taxon>Scandiceae</taxon>
        <taxon>Daucinae</taxon>
        <taxon>Daucus</taxon>
        <taxon>Daucus sect. Daucus</taxon>
    </lineage>
</organism>
<name>A0A175YGB5_DAUCS</name>
<dbReference type="Proteomes" id="UP000077755">
    <property type="component" value="Chromosome 9"/>
</dbReference>
<proteinExistence type="predicted"/>
<dbReference type="AlphaFoldDB" id="A0A175YGB5"/>
<sequence>MDYLWDPPEGEALKINVHCITTAEPLPNGNSNSVGVVVRNEAGQEVWSAAGPMPGKSKLQATLWGIYHGALQCHKLEKWKTHIETDHWRALEAISYQEEVPQQEEVQEVLRLYNTLHSNNFKIGTTDRAITRIPVVRNGIAAYLTRYGLDHMKHFAETPSSFGEKQFMLDRDMGLLFDEHPPANFGMREVIDGEAPQVAGRILLCQDQGEALLFF</sequence>
<dbReference type="GO" id="GO:0004523">
    <property type="term" value="F:RNA-DNA hybrid ribonuclease activity"/>
    <property type="evidence" value="ECO:0007669"/>
    <property type="project" value="InterPro"/>
</dbReference>
<keyword evidence="2" id="KW-1185">Reference proteome</keyword>
<protein>
    <submittedName>
        <fullName evidence="1">Uncharacterized protein</fullName>
    </submittedName>
</protein>
<gene>
    <name evidence="1" type="ORF">DCAR_0934427</name>
</gene>
<accession>A0A175YGB5</accession>
<reference evidence="1" key="1">
    <citation type="journal article" date="2016" name="Nat. Genet.">
        <title>A high-quality carrot genome assembly provides new insights into carotenoid accumulation and asterid genome evolution.</title>
        <authorList>
            <person name="Iorizzo M."/>
            <person name="Ellison S."/>
            <person name="Senalik D."/>
            <person name="Zeng P."/>
            <person name="Satapoomin P."/>
            <person name="Huang J."/>
            <person name="Bowman M."/>
            <person name="Iovene M."/>
            <person name="Sanseverino W."/>
            <person name="Cavagnaro P."/>
            <person name="Yildiz M."/>
            <person name="Macko-Podgorni A."/>
            <person name="Moranska E."/>
            <person name="Grzebelus E."/>
            <person name="Grzebelus D."/>
            <person name="Ashrafi H."/>
            <person name="Zheng Z."/>
            <person name="Cheng S."/>
            <person name="Spooner D."/>
            <person name="Van Deynze A."/>
            <person name="Simon P."/>
        </authorList>
    </citation>
    <scope>NUCLEOTIDE SEQUENCE</scope>
    <source>
        <tissue evidence="1">Leaf</tissue>
    </source>
</reference>
<evidence type="ECO:0000313" key="2">
    <source>
        <dbReference type="Proteomes" id="UP000077755"/>
    </source>
</evidence>